<dbReference type="CDD" id="cd03249">
    <property type="entry name" value="ABC_MTABC3_MDL1_MDL2"/>
    <property type="match status" value="1"/>
</dbReference>
<evidence type="ECO:0000256" key="5">
    <source>
        <dbReference type="ARBA" id="ARBA00022989"/>
    </source>
</evidence>
<dbReference type="InterPro" id="IPR011527">
    <property type="entry name" value="ABC1_TM_dom"/>
</dbReference>
<accession>A0ABP0LN32</accession>
<evidence type="ECO:0000256" key="6">
    <source>
        <dbReference type="ARBA" id="ARBA00023136"/>
    </source>
</evidence>
<evidence type="ECO:0000256" key="1">
    <source>
        <dbReference type="ARBA" id="ARBA00004141"/>
    </source>
</evidence>
<dbReference type="PROSITE" id="PS50929">
    <property type="entry name" value="ABC_TM1F"/>
    <property type="match status" value="1"/>
</dbReference>
<dbReference type="InterPro" id="IPR036640">
    <property type="entry name" value="ABC1_TM_sf"/>
</dbReference>
<dbReference type="SUPFAM" id="SSF52540">
    <property type="entry name" value="P-loop containing nucleoside triphosphate hydrolases"/>
    <property type="match status" value="1"/>
</dbReference>
<keyword evidence="3" id="KW-0547">Nucleotide-binding</keyword>
<proteinExistence type="predicted"/>
<protein>
    <submittedName>
        <fullName evidence="10">Mitochondrial (ABCB8 (Mitochondrial sulfonylurea-receptor (MITOSUR</fullName>
    </submittedName>
</protein>
<dbReference type="InterPro" id="IPR003593">
    <property type="entry name" value="AAA+_ATPase"/>
</dbReference>
<dbReference type="InterPro" id="IPR039421">
    <property type="entry name" value="Type_1_exporter"/>
</dbReference>
<organism evidence="10 11">
    <name type="scientific">Durusdinium trenchii</name>
    <dbReference type="NCBI Taxonomy" id="1381693"/>
    <lineage>
        <taxon>Eukaryota</taxon>
        <taxon>Sar</taxon>
        <taxon>Alveolata</taxon>
        <taxon>Dinophyceae</taxon>
        <taxon>Suessiales</taxon>
        <taxon>Symbiodiniaceae</taxon>
        <taxon>Durusdinium</taxon>
    </lineage>
</organism>
<dbReference type="InterPro" id="IPR017871">
    <property type="entry name" value="ABC_transporter-like_CS"/>
</dbReference>
<evidence type="ECO:0000256" key="4">
    <source>
        <dbReference type="ARBA" id="ARBA00022840"/>
    </source>
</evidence>
<keyword evidence="11" id="KW-1185">Reference proteome</keyword>
<dbReference type="Gene3D" id="3.40.50.300">
    <property type="entry name" value="P-loop containing nucleotide triphosphate hydrolases"/>
    <property type="match status" value="1"/>
</dbReference>
<dbReference type="InterPro" id="IPR027417">
    <property type="entry name" value="P-loop_NTPase"/>
</dbReference>
<dbReference type="Pfam" id="PF00664">
    <property type="entry name" value="ABC_membrane"/>
    <property type="match status" value="1"/>
</dbReference>
<reference evidence="10 11" key="1">
    <citation type="submission" date="2024-02" db="EMBL/GenBank/DDBJ databases">
        <authorList>
            <person name="Chen Y."/>
            <person name="Shah S."/>
            <person name="Dougan E. K."/>
            <person name="Thang M."/>
            <person name="Chan C."/>
        </authorList>
    </citation>
    <scope>NUCLEOTIDE SEQUENCE [LARGE SCALE GENOMIC DNA]</scope>
</reference>
<dbReference type="PANTHER" id="PTHR43394">
    <property type="entry name" value="ATP-DEPENDENT PERMEASE MDL1, MITOCHONDRIAL"/>
    <property type="match status" value="1"/>
</dbReference>
<dbReference type="PROSITE" id="PS00211">
    <property type="entry name" value="ABC_TRANSPORTER_1"/>
    <property type="match status" value="1"/>
</dbReference>
<evidence type="ECO:0000259" key="8">
    <source>
        <dbReference type="PROSITE" id="PS50893"/>
    </source>
</evidence>
<feature type="domain" description="ABC transporter" evidence="8">
    <location>
        <begin position="293"/>
        <end position="531"/>
    </location>
</feature>
<evidence type="ECO:0000256" key="7">
    <source>
        <dbReference type="SAM" id="Phobius"/>
    </source>
</evidence>
<sequence length="536" mass="57985">MGTADLQTLMNPLRQLLGLFVSQAVLSFFSSFALAVATTEFGRRLRMMYYEASLRKDIEKYDESRTGEMTHQLSQDIGSLQTAVRTAFSRGVEGVTSILSGSVYLYMASPKLATAMFCILPVMAGAAHLLGVLLRGLSDEIRRASNNATGIASETFGAIHTVRAFGAEDRELERYGKELQHVSELKLLMALTAGGFYSALHLGINLITLLICGFGGHLVSQGELTRGGIASIVTQVQILERSMARISVVSAQLVKAFRSSEHIFDAVHDQPRVNTAAGGLGLLLPVDAVKGRVSFSNVRFAYPSRPDVEVFESFNLDIKPGQVIALVGASGSGKSTLGALLKRFYDVQDGSVSLDGVDVRNLDPQSLHEIVGVVSQEPVLMGTSILENLRYGKPDATMDEVVAAAMAANAHDFIEEFPDGYHTQLGERGALLSGGQRQRIAIGRVILRDPSILLLDEATSALDNESERIVQEALDKLMHIKKRTTIIIAHRLTTAAAADLLVVLDKGKIVEMGTHQELLALNGAYAKLYRVQQSAE</sequence>
<comment type="caution">
    <text evidence="10">The sequence shown here is derived from an EMBL/GenBank/DDBJ whole genome shotgun (WGS) entry which is preliminary data.</text>
</comment>
<feature type="transmembrane region" description="Helical" evidence="7">
    <location>
        <begin position="87"/>
        <end position="107"/>
    </location>
</feature>
<dbReference type="Proteomes" id="UP001642464">
    <property type="component" value="Unassembled WGS sequence"/>
</dbReference>
<feature type="transmembrane region" description="Helical" evidence="7">
    <location>
        <begin position="113"/>
        <end position="134"/>
    </location>
</feature>
<dbReference type="SUPFAM" id="SSF90123">
    <property type="entry name" value="ABC transporter transmembrane region"/>
    <property type="match status" value="1"/>
</dbReference>
<evidence type="ECO:0000313" key="10">
    <source>
        <dbReference type="EMBL" id="CAK9040570.1"/>
    </source>
</evidence>
<dbReference type="InterPro" id="IPR003439">
    <property type="entry name" value="ABC_transporter-like_ATP-bd"/>
</dbReference>
<evidence type="ECO:0000256" key="3">
    <source>
        <dbReference type="ARBA" id="ARBA00022741"/>
    </source>
</evidence>
<keyword evidence="2 7" id="KW-0812">Transmembrane</keyword>
<feature type="domain" description="ABC transmembrane type-1" evidence="9">
    <location>
        <begin position="16"/>
        <end position="255"/>
    </location>
</feature>
<evidence type="ECO:0000256" key="2">
    <source>
        <dbReference type="ARBA" id="ARBA00022692"/>
    </source>
</evidence>
<feature type="transmembrane region" description="Helical" evidence="7">
    <location>
        <begin position="187"/>
        <end position="211"/>
    </location>
</feature>
<dbReference type="EMBL" id="CAXAMM010017183">
    <property type="protein sequence ID" value="CAK9040570.1"/>
    <property type="molecule type" value="Genomic_DNA"/>
</dbReference>
<evidence type="ECO:0000313" key="11">
    <source>
        <dbReference type="Proteomes" id="UP001642464"/>
    </source>
</evidence>
<comment type="subcellular location">
    <subcellularLocation>
        <location evidence="1">Membrane</location>
        <topology evidence="1">Multi-pass membrane protein</topology>
    </subcellularLocation>
</comment>
<name>A0ABP0LN32_9DINO</name>
<evidence type="ECO:0000259" key="9">
    <source>
        <dbReference type="PROSITE" id="PS50929"/>
    </source>
</evidence>
<feature type="transmembrane region" description="Helical" evidence="7">
    <location>
        <begin position="16"/>
        <end position="38"/>
    </location>
</feature>
<dbReference type="Gene3D" id="1.20.1560.10">
    <property type="entry name" value="ABC transporter type 1, transmembrane domain"/>
    <property type="match status" value="1"/>
</dbReference>
<dbReference type="PANTHER" id="PTHR43394:SF1">
    <property type="entry name" value="ATP-BINDING CASSETTE SUB-FAMILY B MEMBER 10, MITOCHONDRIAL"/>
    <property type="match status" value="1"/>
</dbReference>
<keyword evidence="5 7" id="KW-1133">Transmembrane helix</keyword>
<gene>
    <name evidence="10" type="ORF">SCF082_LOCUS23568</name>
</gene>
<dbReference type="PROSITE" id="PS50893">
    <property type="entry name" value="ABC_TRANSPORTER_2"/>
    <property type="match status" value="1"/>
</dbReference>
<keyword evidence="4" id="KW-0067">ATP-binding</keyword>
<dbReference type="Pfam" id="PF00005">
    <property type="entry name" value="ABC_tran"/>
    <property type="match status" value="1"/>
</dbReference>
<dbReference type="SMART" id="SM00382">
    <property type="entry name" value="AAA"/>
    <property type="match status" value="1"/>
</dbReference>
<keyword evidence="6 7" id="KW-0472">Membrane</keyword>